<dbReference type="EMBL" id="JABEXW010000165">
    <property type="protein sequence ID" value="KAF4969348.1"/>
    <property type="molecule type" value="Genomic_DNA"/>
</dbReference>
<feature type="signal peptide" evidence="1">
    <location>
        <begin position="1"/>
        <end position="20"/>
    </location>
</feature>
<protein>
    <submittedName>
        <fullName evidence="2">Uncharacterized protein</fullName>
    </submittedName>
</protein>
<accession>A0A8H4XBT3</accession>
<sequence>MHFSLPLSIALAALTNTAFGMEKDGWISLTEAEKNGQGPGDNDKWLWLKKDGSSVLERASKDDKYFDATGRLPDGTKYSQATSHSETVTTTTSFNMGGGATIDFGSLSSSMGISTSLAVTTTETETIEITIKCNGKRGIVQYQPLFTRFDGKLCKGIFCFAKDEGENGAAFLPELSGSGGQLANFRVQCEDGSIADGSRRLARRAVKHNA</sequence>
<evidence type="ECO:0000256" key="1">
    <source>
        <dbReference type="SAM" id="SignalP"/>
    </source>
</evidence>
<reference evidence="2" key="2">
    <citation type="submission" date="2020-05" db="EMBL/GenBank/DDBJ databases">
        <authorList>
            <person name="Kim H.-S."/>
            <person name="Proctor R.H."/>
            <person name="Brown D.W."/>
        </authorList>
    </citation>
    <scope>NUCLEOTIDE SEQUENCE</scope>
    <source>
        <strain evidence="2">NRRL 20472</strain>
    </source>
</reference>
<name>A0A8H4XBT3_9HYPO</name>
<keyword evidence="3" id="KW-1185">Reference proteome</keyword>
<organism evidence="2 3">
    <name type="scientific">Fusarium sarcochroum</name>
    <dbReference type="NCBI Taxonomy" id="1208366"/>
    <lineage>
        <taxon>Eukaryota</taxon>
        <taxon>Fungi</taxon>
        <taxon>Dikarya</taxon>
        <taxon>Ascomycota</taxon>
        <taxon>Pezizomycotina</taxon>
        <taxon>Sordariomycetes</taxon>
        <taxon>Hypocreomycetidae</taxon>
        <taxon>Hypocreales</taxon>
        <taxon>Nectriaceae</taxon>
        <taxon>Fusarium</taxon>
        <taxon>Fusarium lateritium species complex</taxon>
    </lineage>
</organism>
<keyword evidence="1" id="KW-0732">Signal</keyword>
<reference evidence="2" key="1">
    <citation type="journal article" date="2020" name="BMC Genomics">
        <title>Correction to: Identification and distribution of gene clusters required for synthesis of sphingolipid metabolism inhibitors in diverse species of the filamentous fungus Fusarium.</title>
        <authorList>
            <person name="Kim H.S."/>
            <person name="Lohmar J.M."/>
            <person name="Busman M."/>
            <person name="Brown D.W."/>
            <person name="Naumann T.A."/>
            <person name="Divon H.H."/>
            <person name="Lysoe E."/>
            <person name="Uhlig S."/>
            <person name="Proctor R.H."/>
        </authorList>
    </citation>
    <scope>NUCLEOTIDE SEQUENCE</scope>
    <source>
        <strain evidence="2">NRRL 20472</strain>
    </source>
</reference>
<comment type="caution">
    <text evidence="2">The sequence shown here is derived from an EMBL/GenBank/DDBJ whole genome shotgun (WGS) entry which is preliminary data.</text>
</comment>
<proteinExistence type="predicted"/>
<feature type="chain" id="PRO_5034119223" evidence="1">
    <location>
        <begin position="21"/>
        <end position="210"/>
    </location>
</feature>
<dbReference type="Proteomes" id="UP000622797">
    <property type="component" value="Unassembled WGS sequence"/>
</dbReference>
<evidence type="ECO:0000313" key="3">
    <source>
        <dbReference type="Proteomes" id="UP000622797"/>
    </source>
</evidence>
<evidence type="ECO:0000313" key="2">
    <source>
        <dbReference type="EMBL" id="KAF4969348.1"/>
    </source>
</evidence>
<dbReference type="AlphaFoldDB" id="A0A8H4XBT3"/>
<gene>
    <name evidence="2" type="ORF">FSARC_3423</name>
</gene>